<feature type="transmembrane region" description="Helical" evidence="2">
    <location>
        <begin position="209"/>
        <end position="229"/>
    </location>
</feature>
<evidence type="ECO:0000256" key="2">
    <source>
        <dbReference type="SAM" id="Phobius"/>
    </source>
</evidence>
<feature type="transmembrane region" description="Helical" evidence="2">
    <location>
        <begin position="147"/>
        <end position="166"/>
    </location>
</feature>
<proteinExistence type="inferred from homology"/>
<dbReference type="AlphaFoldDB" id="A0A0K8PB47"/>
<dbReference type="PANTHER" id="PTHR12715:SF4">
    <property type="entry name" value="EAMA DOMAIN-CONTAINING PROTEIN"/>
    <property type="match status" value="1"/>
</dbReference>
<feature type="transmembrane region" description="Helical" evidence="2">
    <location>
        <begin position="66"/>
        <end position="87"/>
    </location>
</feature>
<protein>
    <submittedName>
        <fullName evidence="4">Uncharacterized membrane protein RarD, contains two EamA domains</fullName>
    </submittedName>
</protein>
<feature type="transmembrane region" description="Helical" evidence="2">
    <location>
        <begin position="266"/>
        <end position="283"/>
    </location>
</feature>
<dbReference type="GO" id="GO:0016020">
    <property type="term" value="C:membrane"/>
    <property type="evidence" value="ECO:0007669"/>
    <property type="project" value="InterPro"/>
</dbReference>
<sequence length="290" mass="32017">MKIKNNYHIFAIIAILGWTLAYVYTKLSLKYYSPMSVGFLRYFIASIILAAFLIIGKVRPPQKKDFLWFLASATSGFSLYMIVFNIGMLQVTAATSSIVIATAPIFTALLAWIVLKEKLKTYQWIAVFLEFAGIVILTLIGDRFSSNTGVLLLLSCAIMLAIYNLLQKKLTKTYSALQITAYSILIATVMLSIFSKQAFRELKAAPPDQIFNIFVLGIIPSAIAYVCWTKAIALAPKTSQATIYMFFVPLCTAIAGILIAGENLDLSTIFGGTVILSGMLLFNREAFSKS</sequence>
<dbReference type="EMBL" id="DF968180">
    <property type="protein sequence ID" value="GAP39729.1"/>
    <property type="molecule type" value="Genomic_DNA"/>
</dbReference>
<feature type="transmembrane region" description="Helical" evidence="2">
    <location>
        <begin position="122"/>
        <end position="141"/>
    </location>
</feature>
<feature type="transmembrane region" description="Helical" evidence="2">
    <location>
        <begin position="173"/>
        <end position="194"/>
    </location>
</feature>
<feature type="transmembrane region" description="Helical" evidence="2">
    <location>
        <begin position="31"/>
        <end position="54"/>
    </location>
</feature>
<feature type="transmembrane region" description="Helical" evidence="2">
    <location>
        <begin position="241"/>
        <end position="260"/>
    </location>
</feature>
<dbReference type="Proteomes" id="UP000053370">
    <property type="component" value="Unassembled WGS sequence"/>
</dbReference>
<dbReference type="OrthoDB" id="9799821at2"/>
<feature type="domain" description="EamA" evidence="3">
    <location>
        <begin position="8"/>
        <end position="138"/>
    </location>
</feature>
<dbReference type="Pfam" id="PF00892">
    <property type="entry name" value="EamA"/>
    <property type="match status" value="2"/>
</dbReference>
<dbReference type="SUPFAM" id="SSF103481">
    <property type="entry name" value="Multidrug resistance efflux transporter EmrE"/>
    <property type="match status" value="2"/>
</dbReference>
<dbReference type="RefSeq" id="WP_062278412.1">
    <property type="nucleotide sequence ID" value="NZ_DF968180.1"/>
</dbReference>
<comment type="similarity">
    <text evidence="1">Belongs to the EamA transporter family.</text>
</comment>
<accession>A0A0K8PB47</accession>
<dbReference type="STRING" id="1678840.ATC1_12264"/>
<keyword evidence="5" id="KW-1185">Reference proteome</keyword>
<dbReference type="InterPro" id="IPR037185">
    <property type="entry name" value="EmrE-like"/>
</dbReference>
<name>A0A0K8PB47_9CHLR</name>
<feature type="transmembrane region" description="Helical" evidence="2">
    <location>
        <begin position="93"/>
        <end position="115"/>
    </location>
</feature>
<keyword evidence="2" id="KW-0812">Transmembrane</keyword>
<gene>
    <name evidence="4" type="ORF">ATC1_12264</name>
</gene>
<dbReference type="InterPro" id="IPR052756">
    <property type="entry name" value="Alkyne_AA_exporter"/>
</dbReference>
<organism evidence="4">
    <name type="scientific">Flexilinea flocculi</name>
    <dbReference type="NCBI Taxonomy" id="1678840"/>
    <lineage>
        <taxon>Bacteria</taxon>
        <taxon>Bacillati</taxon>
        <taxon>Chloroflexota</taxon>
        <taxon>Anaerolineae</taxon>
        <taxon>Anaerolineales</taxon>
        <taxon>Anaerolineaceae</taxon>
        <taxon>Flexilinea</taxon>
    </lineage>
</organism>
<feature type="domain" description="EamA" evidence="3">
    <location>
        <begin position="148"/>
        <end position="283"/>
    </location>
</feature>
<dbReference type="InterPro" id="IPR000620">
    <property type="entry name" value="EamA_dom"/>
</dbReference>
<evidence type="ECO:0000313" key="5">
    <source>
        <dbReference type="Proteomes" id="UP000053370"/>
    </source>
</evidence>
<feature type="transmembrane region" description="Helical" evidence="2">
    <location>
        <begin position="7"/>
        <end position="25"/>
    </location>
</feature>
<dbReference type="Gene3D" id="1.10.3730.20">
    <property type="match status" value="1"/>
</dbReference>
<dbReference type="PANTHER" id="PTHR12715">
    <property type="entry name" value="TRANSPORTER, DRUG/METABOLITE EXPORTER FAMILY"/>
    <property type="match status" value="1"/>
</dbReference>
<reference evidence="4" key="1">
    <citation type="journal article" date="2015" name="Genome Announc.">
        <title>Draft Genome Sequence of Anaerolineae Strain TC1, a Novel Isolate from a Methanogenic Wastewater Treatment System.</title>
        <authorList>
            <person name="Matsuura N."/>
            <person name="Tourlousse D.M."/>
            <person name="Sun L."/>
            <person name="Toyonaga M."/>
            <person name="Kuroda K."/>
            <person name="Ohashi A."/>
            <person name="Cruz R."/>
            <person name="Yamaguchi T."/>
            <person name="Sekiguchi Y."/>
        </authorList>
    </citation>
    <scope>NUCLEOTIDE SEQUENCE [LARGE SCALE GENOMIC DNA]</scope>
    <source>
        <strain evidence="4">TC1</strain>
    </source>
</reference>
<keyword evidence="2" id="KW-0472">Membrane</keyword>
<keyword evidence="2" id="KW-1133">Transmembrane helix</keyword>
<evidence type="ECO:0000313" key="4">
    <source>
        <dbReference type="EMBL" id="GAP39729.1"/>
    </source>
</evidence>
<evidence type="ECO:0000256" key="1">
    <source>
        <dbReference type="ARBA" id="ARBA00007362"/>
    </source>
</evidence>
<evidence type="ECO:0000259" key="3">
    <source>
        <dbReference type="Pfam" id="PF00892"/>
    </source>
</evidence>